<dbReference type="EMBL" id="JAFLCK010000027">
    <property type="protein sequence ID" value="MBN8661948.1"/>
    <property type="molecule type" value="Genomic_DNA"/>
</dbReference>
<evidence type="ECO:0000256" key="3">
    <source>
        <dbReference type="ARBA" id="ARBA00022832"/>
    </source>
</evidence>
<dbReference type="CDD" id="cd06558">
    <property type="entry name" value="crotonase-like"/>
    <property type="match status" value="1"/>
</dbReference>
<accession>A0A8J7TPE1</accession>
<comment type="caution">
    <text evidence="13">The sequence shown here is derived from an EMBL/GenBank/DDBJ whole genome shotgun (WGS) entry which is preliminary data.</text>
</comment>
<dbReference type="InterPro" id="IPR036291">
    <property type="entry name" value="NAD(P)-bd_dom_sf"/>
</dbReference>
<dbReference type="InterPro" id="IPR006176">
    <property type="entry name" value="3-OHacyl-CoA_DH_NAD-bd"/>
</dbReference>
<evidence type="ECO:0000259" key="12">
    <source>
        <dbReference type="Pfam" id="PF02737"/>
    </source>
</evidence>
<feature type="domain" description="3-hydroxyacyl-CoA dehydrogenase NAD binding" evidence="12">
    <location>
        <begin position="373"/>
        <end position="494"/>
    </location>
</feature>
<dbReference type="InterPro" id="IPR050136">
    <property type="entry name" value="FA_oxidation_alpha_subunit"/>
</dbReference>
<evidence type="ECO:0000313" key="14">
    <source>
        <dbReference type="Proteomes" id="UP000664277"/>
    </source>
</evidence>
<feature type="domain" description="3-hydroxyacyl-CoA dehydrogenase C-terminal" evidence="11">
    <location>
        <begin position="628"/>
        <end position="711"/>
    </location>
</feature>
<evidence type="ECO:0000256" key="1">
    <source>
        <dbReference type="ARBA" id="ARBA00005005"/>
    </source>
</evidence>
<evidence type="ECO:0000256" key="8">
    <source>
        <dbReference type="ARBA" id="ARBA00023239"/>
    </source>
</evidence>
<dbReference type="InterPro" id="IPR008927">
    <property type="entry name" value="6-PGluconate_DH-like_C_sf"/>
</dbReference>
<organism evidence="13 14">
    <name type="scientific">Candidatus Obscuribacter phosphatis</name>
    <dbReference type="NCBI Taxonomy" id="1906157"/>
    <lineage>
        <taxon>Bacteria</taxon>
        <taxon>Bacillati</taxon>
        <taxon>Candidatus Melainabacteria</taxon>
        <taxon>Candidatus Obscuribacterales</taxon>
        <taxon>Candidatus Obscuribacteraceae</taxon>
        <taxon>Candidatus Obscuribacter</taxon>
    </lineage>
</organism>
<dbReference type="GO" id="GO:0016509">
    <property type="term" value="F:long-chain (3S)-3-hydroxyacyl-CoA dehydrogenase (NAD+) activity"/>
    <property type="evidence" value="ECO:0007669"/>
    <property type="project" value="TreeGrafter"/>
</dbReference>
<evidence type="ECO:0000256" key="7">
    <source>
        <dbReference type="ARBA" id="ARBA00023098"/>
    </source>
</evidence>
<keyword evidence="4" id="KW-0442">Lipid degradation</keyword>
<dbReference type="AlphaFoldDB" id="A0A8J7TPE1"/>
<gene>
    <name evidence="13" type="ORF">J0M35_16390</name>
</gene>
<evidence type="ECO:0000256" key="9">
    <source>
        <dbReference type="ARBA" id="ARBA00023268"/>
    </source>
</evidence>
<comment type="catalytic activity">
    <reaction evidence="10">
        <text>a (3S)-3-hydroxyacyl-CoA + NAD(+) = a 3-oxoacyl-CoA + NADH + H(+)</text>
        <dbReference type="Rhea" id="RHEA:22432"/>
        <dbReference type="ChEBI" id="CHEBI:15378"/>
        <dbReference type="ChEBI" id="CHEBI:57318"/>
        <dbReference type="ChEBI" id="CHEBI:57540"/>
        <dbReference type="ChEBI" id="CHEBI:57945"/>
        <dbReference type="ChEBI" id="CHEBI:90726"/>
        <dbReference type="EC" id="1.1.1.35"/>
    </reaction>
</comment>
<evidence type="ECO:0000313" key="13">
    <source>
        <dbReference type="EMBL" id="MBN8661948.1"/>
    </source>
</evidence>
<dbReference type="PANTHER" id="PTHR43612:SF3">
    <property type="entry name" value="TRIFUNCTIONAL ENZYME SUBUNIT ALPHA, MITOCHONDRIAL"/>
    <property type="match status" value="1"/>
</dbReference>
<dbReference type="GO" id="GO:0070403">
    <property type="term" value="F:NAD+ binding"/>
    <property type="evidence" value="ECO:0007669"/>
    <property type="project" value="InterPro"/>
</dbReference>
<dbReference type="InterPro" id="IPR029045">
    <property type="entry name" value="ClpP/crotonase-like_dom_sf"/>
</dbReference>
<dbReference type="Gene3D" id="3.90.226.10">
    <property type="entry name" value="2-enoyl-CoA Hydratase, Chain A, domain 1"/>
    <property type="match status" value="1"/>
</dbReference>
<comment type="pathway">
    <text evidence="1">Lipid metabolism; fatty acid beta-oxidation.</text>
</comment>
<dbReference type="SUPFAM" id="SSF52096">
    <property type="entry name" value="ClpP/crotonase"/>
    <property type="match status" value="1"/>
</dbReference>
<keyword evidence="7" id="KW-0443">Lipid metabolism</keyword>
<dbReference type="InterPro" id="IPR006108">
    <property type="entry name" value="3HC_DH_C"/>
</dbReference>
<dbReference type="GO" id="GO:0004300">
    <property type="term" value="F:enoyl-CoA hydratase activity"/>
    <property type="evidence" value="ECO:0007669"/>
    <property type="project" value="TreeGrafter"/>
</dbReference>
<keyword evidence="3" id="KW-0276">Fatty acid metabolism</keyword>
<dbReference type="Pfam" id="PF00378">
    <property type="entry name" value="ECH_1"/>
    <property type="match status" value="1"/>
</dbReference>
<comment type="similarity">
    <text evidence="2">In the central section; belongs to the 3-hydroxyacyl-CoA dehydrogenase family.</text>
</comment>
<dbReference type="UniPathway" id="UPA00659"/>
<keyword evidence="9" id="KW-0511">Multifunctional enzyme</keyword>
<dbReference type="GO" id="GO:0006635">
    <property type="term" value="P:fatty acid beta-oxidation"/>
    <property type="evidence" value="ECO:0007669"/>
    <property type="project" value="UniProtKB-UniPathway"/>
</dbReference>
<dbReference type="SUPFAM" id="SSF48179">
    <property type="entry name" value="6-phosphogluconate dehydrogenase C-terminal domain-like"/>
    <property type="match status" value="2"/>
</dbReference>
<dbReference type="Pfam" id="PF00725">
    <property type="entry name" value="3HCDH"/>
    <property type="match status" value="2"/>
</dbReference>
<keyword evidence="8" id="KW-0456">Lyase</keyword>
<evidence type="ECO:0000256" key="5">
    <source>
        <dbReference type="ARBA" id="ARBA00023002"/>
    </source>
</evidence>
<dbReference type="Proteomes" id="UP000664277">
    <property type="component" value="Unassembled WGS sequence"/>
</dbReference>
<dbReference type="InterPro" id="IPR001753">
    <property type="entry name" value="Enoyl-CoA_hydra/iso"/>
</dbReference>
<dbReference type="PANTHER" id="PTHR43612">
    <property type="entry name" value="TRIFUNCTIONAL ENZYME SUBUNIT ALPHA"/>
    <property type="match status" value="1"/>
</dbReference>
<protein>
    <submittedName>
        <fullName evidence="13">Enoyl-CoA hydratase/isomerase family protein</fullName>
    </submittedName>
</protein>
<keyword evidence="5" id="KW-0560">Oxidoreductase</keyword>
<evidence type="ECO:0000259" key="11">
    <source>
        <dbReference type="Pfam" id="PF00725"/>
    </source>
</evidence>
<dbReference type="Gene3D" id="3.40.50.720">
    <property type="entry name" value="NAD(P)-binding Rossmann-like Domain"/>
    <property type="match status" value="1"/>
</dbReference>
<evidence type="ECO:0000256" key="10">
    <source>
        <dbReference type="ARBA" id="ARBA00049556"/>
    </source>
</evidence>
<sequence>MHKQTGTHTIETGKQSLTLTPEKPIELDDFLVELDHEGIAYLWFSRRQGANVLGRATLDQLRMILATLKSTTAVKGVIVGSKKDDHFVFGADLHEILHFADETAALKLASDGQQVFNDLADLGVPTLSMIHGPCLGGGLEAALATSYRLASNAPETLLGFPEVKLGLIPGLGGTQRLPRLINLRSALDLILTSSTIGATEALNLGIIDAVTSRDELLEKAKSKLKEMIGGEAPPRVAPQEKPETIKKLFATMERSFRIRFKNHYPAPFKALESVRKALESDLQEGLDFEAHAFAGLAAGTTSRNLIQIFFSQDFITRSAERSASKFCPKPPQKLGVIGTGVMATEIVRVWLQNIPEAEISAKASNDERAAEFRQHFSDYENVKVSSEMSILKDCQMVIEAIVEDVEKKQKVLAELEAHVSKECVIATNTSSLELLNLGQELTKTDRFVGTHFFYPVDKMQLVEVVSHPNTTPRTSACAMSLLSAMKKTPLSVKDSPGFLVNRLLTVYLMEMGRLWQNGFTLHQLEDAAVRFGFPMGPFTLIDELGLNLCFSVAHELSRNFGERFKAPQSMFKVWEVGHAGKVDGKGFFLWDMSGKKLGPCPDVLFEHDIKNEAVKLSQSELDELQRSFLMPMLDEAARCLEEKVVRKPREIDLSMVIGTGFPAFTGGPLRFADHLGIPEVLKSIETVYARTAFNLERRPCELLYSMNESGRRFYSSGNA</sequence>
<reference evidence="13" key="1">
    <citation type="submission" date="2021-02" db="EMBL/GenBank/DDBJ databases">
        <title>Genome-Resolved Metagenomics of a Microbial Community Performing Photosynthetic Biological Nutrient Removal.</title>
        <authorList>
            <person name="Mcdaniel E.A."/>
        </authorList>
    </citation>
    <scope>NUCLEOTIDE SEQUENCE</scope>
    <source>
        <strain evidence="13">UWPOB_OBS1</strain>
    </source>
</reference>
<dbReference type="Gene3D" id="1.10.1040.50">
    <property type="match status" value="1"/>
</dbReference>
<feature type="domain" description="3-hydroxyacyl-CoA dehydrogenase C-terminal" evidence="11">
    <location>
        <begin position="497"/>
        <end position="588"/>
    </location>
</feature>
<dbReference type="Pfam" id="PF02737">
    <property type="entry name" value="3HCDH_N"/>
    <property type="match status" value="1"/>
</dbReference>
<keyword evidence="6" id="KW-0520">NAD</keyword>
<name>A0A8J7TPE1_9BACT</name>
<evidence type="ECO:0000256" key="2">
    <source>
        <dbReference type="ARBA" id="ARBA00007005"/>
    </source>
</evidence>
<dbReference type="SUPFAM" id="SSF51735">
    <property type="entry name" value="NAD(P)-binding Rossmann-fold domains"/>
    <property type="match status" value="1"/>
</dbReference>
<evidence type="ECO:0000256" key="4">
    <source>
        <dbReference type="ARBA" id="ARBA00022963"/>
    </source>
</evidence>
<proteinExistence type="inferred from homology"/>
<evidence type="ECO:0000256" key="6">
    <source>
        <dbReference type="ARBA" id="ARBA00023027"/>
    </source>
</evidence>